<evidence type="ECO:0000256" key="1">
    <source>
        <dbReference type="ARBA" id="ARBA00001968"/>
    </source>
</evidence>
<comment type="subcellular location">
    <subcellularLocation>
        <location evidence="2">Nucleus</location>
    </subcellularLocation>
</comment>
<keyword evidence="7" id="KW-0539">Nucleus</keyword>
<comment type="cofactor">
    <cofactor evidence="1">
        <name>a divalent metal cation</name>
        <dbReference type="ChEBI" id="CHEBI:60240"/>
    </cofactor>
</comment>
<keyword evidence="9" id="KW-0732">Signal</keyword>
<feature type="region of interest" description="Disordered" evidence="8">
    <location>
        <begin position="75"/>
        <end position="108"/>
    </location>
</feature>
<evidence type="ECO:0000256" key="3">
    <source>
        <dbReference type="ARBA" id="ARBA00006958"/>
    </source>
</evidence>
<protein>
    <submittedName>
        <fullName evidence="12">Protein ALP1-like</fullName>
    </submittedName>
</protein>
<evidence type="ECO:0000313" key="11">
    <source>
        <dbReference type="Proteomes" id="UP001652623"/>
    </source>
</evidence>
<evidence type="ECO:0000256" key="7">
    <source>
        <dbReference type="ARBA" id="ARBA00023242"/>
    </source>
</evidence>
<dbReference type="InterPro" id="IPR027806">
    <property type="entry name" value="HARBI1_dom"/>
</dbReference>
<feature type="compositionally biased region" description="Acidic residues" evidence="8">
    <location>
        <begin position="78"/>
        <end position="92"/>
    </location>
</feature>
<feature type="domain" description="DDE Tnp4" evidence="10">
    <location>
        <begin position="229"/>
        <end position="391"/>
    </location>
</feature>
<evidence type="ECO:0000256" key="5">
    <source>
        <dbReference type="ARBA" id="ARBA00022723"/>
    </source>
</evidence>
<reference evidence="12" key="1">
    <citation type="submission" date="2025-08" db="UniProtKB">
        <authorList>
            <consortium name="RefSeq"/>
        </authorList>
    </citation>
    <scope>IDENTIFICATION</scope>
    <source>
        <tissue evidence="12">Seedling</tissue>
    </source>
</reference>
<dbReference type="PANTHER" id="PTHR22930">
    <property type="match status" value="1"/>
</dbReference>
<gene>
    <name evidence="12" type="primary">LOC125418377</name>
</gene>
<dbReference type="GeneID" id="125418377"/>
<dbReference type="RefSeq" id="XP_048317766.2">
    <property type="nucleotide sequence ID" value="XM_048461809.2"/>
</dbReference>
<name>A0ABM3I022_ZIZJJ</name>
<evidence type="ECO:0000256" key="9">
    <source>
        <dbReference type="SAM" id="SignalP"/>
    </source>
</evidence>
<dbReference type="InterPro" id="IPR045249">
    <property type="entry name" value="HARBI1-like"/>
</dbReference>
<evidence type="ECO:0000256" key="4">
    <source>
        <dbReference type="ARBA" id="ARBA00022722"/>
    </source>
</evidence>
<feature type="signal peptide" evidence="9">
    <location>
        <begin position="1"/>
        <end position="31"/>
    </location>
</feature>
<dbReference type="Proteomes" id="UP001652623">
    <property type="component" value="Chromosome 9"/>
</dbReference>
<proteinExistence type="inferred from homology"/>
<keyword evidence="11" id="KW-1185">Reference proteome</keyword>
<dbReference type="PANTHER" id="PTHR22930:SF190">
    <property type="entry name" value="OS06G0164500 PROTEIN"/>
    <property type="match status" value="1"/>
</dbReference>
<evidence type="ECO:0000313" key="12">
    <source>
        <dbReference type="RefSeq" id="XP_048317766.2"/>
    </source>
</evidence>
<evidence type="ECO:0000256" key="8">
    <source>
        <dbReference type="SAM" id="MobiDB-lite"/>
    </source>
</evidence>
<comment type="similarity">
    <text evidence="3">Belongs to the HARBI1 family.</text>
</comment>
<organism evidence="11 12">
    <name type="scientific">Ziziphus jujuba</name>
    <name type="common">Chinese jujube</name>
    <name type="synonym">Ziziphus sativa</name>
    <dbReference type="NCBI Taxonomy" id="326968"/>
    <lineage>
        <taxon>Eukaryota</taxon>
        <taxon>Viridiplantae</taxon>
        <taxon>Streptophyta</taxon>
        <taxon>Embryophyta</taxon>
        <taxon>Tracheophyta</taxon>
        <taxon>Spermatophyta</taxon>
        <taxon>Magnoliopsida</taxon>
        <taxon>eudicotyledons</taxon>
        <taxon>Gunneridae</taxon>
        <taxon>Pentapetalae</taxon>
        <taxon>rosids</taxon>
        <taxon>fabids</taxon>
        <taxon>Rosales</taxon>
        <taxon>Rhamnaceae</taxon>
        <taxon>Paliureae</taxon>
        <taxon>Ziziphus</taxon>
    </lineage>
</organism>
<evidence type="ECO:0000256" key="2">
    <source>
        <dbReference type="ARBA" id="ARBA00004123"/>
    </source>
</evidence>
<keyword evidence="6" id="KW-0378">Hydrolase</keyword>
<dbReference type="Pfam" id="PF13359">
    <property type="entry name" value="DDE_Tnp_4"/>
    <property type="match status" value="1"/>
</dbReference>
<sequence>MESRKLAALLSSLISQLVLLVLLLLFPSSTSLSLNPNPNSYPNVFPLIHHFLSSQEIATAVSLFSISRKRKRTHFPELDSEPGDAASDEDFDAGAGSGGARNRTQLGLSRSPDSFRNCFRMTSSTFEWLSGSLEPLLDCRDPVGFPLNLSAELRLGIGLFRLATGSDYPRISKQFGVPEPVARFCAKQLCRVLCTDFRFWVNFLSPNELESVSAAFELRTGLPHCCGVIDCTRFRIIRNNGFHQHIKESFQEEEIIAAQIVVDSSSRILSIAAGFRGNKGDSEVLRSSTLYKDIEGGKVLNSPPVYVNGMAIDQYFVGDGRYPLLPWLMVPFVDAVLGSSEEYFNAAHNRMRLSALRATVSLKNWGVLSQPIREEVKTAVAYIGACSILHNALLMREDFSALSDELEDYSFSDKSSLCQRNMEENSIERKASVMRSSLATRAKEFHNSNHQSNPGVSVQLQST</sequence>
<keyword evidence="5" id="KW-0479">Metal-binding</keyword>
<feature type="chain" id="PRO_5047433495" evidence="9">
    <location>
        <begin position="32"/>
        <end position="463"/>
    </location>
</feature>
<evidence type="ECO:0000256" key="6">
    <source>
        <dbReference type="ARBA" id="ARBA00022801"/>
    </source>
</evidence>
<accession>A0ABM3I022</accession>
<evidence type="ECO:0000259" key="10">
    <source>
        <dbReference type="Pfam" id="PF13359"/>
    </source>
</evidence>
<keyword evidence="4" id="KW-0540">Nuclease</keyword>